<keyword evidence="2" id="KW-1185">Reference proteome</keyword>
<organism evidence="1 2">
    <name type="scientific">Diploptera punctata</name>
    <name type="common">Pacific beetle cockroach</name>
    <dbReference type="NCBI Taxonomy" id="6984"/>
    <lineage>
        <taxon>Eukaryota</taxon>
        <taxon>Metazoa</taxon>
        <taxon>Ecdysozoa</taxon>
        <taxon>Arthropoda</taxon>
        <taxon>Hexapoda</taxon>
        <taxon>Insecta</taxon>
        <taxon>Pterygota</taxon>
        <taxon>Neoptera</taxon>
        <taxon>Polyneoptera</taxon>
        <taxon>Dictyoptera</taxon>
        <taxon>Blattodea</taxon>
        <taxon>Blaberoidea</taxon>
        <taxon>Blaberidae</taxon>
        <taxon>Diplopterinae</taxon>
        <taxon>Diploptera</taxon>
    </lineage>
</organism>
<comment type="caution">
    <text evidence="1">The sequence shown here is derived from an EMBL/GenBank/DDBJ whole genome shotgun (WGS) entry which is preliminary data.</text>
</comment>
<dbReference type="AlphaFoldDB" id="A0AAD8EEI4"/>
<feature type="non-terminal residue" evidence="1">
    <location>
        <position position="92"/>
    </location>
</feature>
<name>A0AAD8EEI4_DIPPU</name>
<protein>
    <submittedName>
        <fullName evidence="1">Uncharacterized protein</fullName>
    </submittedName>
</protein>
<evidence type="ECO:0000313" key="2">
    <source>
        <dbReference type="Proteomes" id="UP001233999"/>
    </source>
</evidence>
<evidence type="ECO:0000313" key="1">
    <source>
        <dbReference type="EMBL" id="KAJ9587141.1"/>
    </source>
</evidence>
<sequence>ALVPLGLSRMYNVSIGSGNSDKIENLFCTGTVDSSFCRDVTLVALFVAIMCNITSKIGLTEIWFPKVLKQSWNQTPLVGSSVILTTMLLLST</sequence>
<gene>
    <name evidence="1" type="ORF">L9F63_019336</name>
</gene>
<reference evidence="1" key="2">
    <citation type="submission" date="2023-05" db="EMBL/GenBank/DDBJ databases">
        <authorList>
            <person name="Fouks B."/>
        </authorList>
    </citation>
    <scope>NUCLEOTIDE SEQUENCE</scope>
    <source>
        <strain evidence="1">Stay&amp;Tobe</strain>
        <tissue evidence="1">Testes</tissue>
    </source>
</reference>
<feature type="non-terminal residue" evidence="1">
    <location>
        <position position="1"/>
    </location>
</feature>
<dbReference type="EMBL" id="JASPKZ010006481">
    <property type="protein sequence ID" value="KAJ9587141.1"/>
    <property type="molecule type" value="Genomic_DNA"/>
</dbReference>
<accession>A0AAD8EEI4</accession>
<dbReference type="Proteomes" id="UP001233999">
    <property type="component" value="Unassembled WGS sequence"/>
</dbReference>
<proteinExistence type="predicted"/>
<reference evidence="1" key="1">
    <citation type="journal article" date="2023" name="IScience">
        <title>Live-bearing cockroach genome reveals convergent evolutionary mechanisms linked to viviparity in insects and beyond.</title>
        <authorList>
            <person name="Fouks B."/>
            <person name="Harrison M.C."/>
            <person name="Mikhailova A.A."/>
            <person name="Marchal E."/>
            <person name="English S."/>
            <person name="Carruthers M."/>
            <person name="Jennings E.C."/>
            <person name="Chiamaka E.L."/>
            <person name="Frigard R.A."/>
            <person name="Pippel M."/>
            <person name="Attardo G.M."/>
            <person name="Benoit J.B."/>
            <person name="Bornberg-Bauer E."/>
            <person name="Tobe S.S."/>
        </authorList>
    </citation>
    <scope>NUCLEOTIDE SEQUENCE</scope>
    <source>
        <strain evidence="1">Stay&amp;Tobe</strain>
    </source>
</reference>